<evidence type="ECO:0000256" key="4">
    <source>
        <dbReference type="ARBA" id="ARBA00023136"/>
    </source>
</evidence>
<feature type="transmembrane region" description="Helical" evidence="5">
    <location>
        <begin position="67"/>
        <end position="92"/>
    </location>
</feature>
<keyword evidence="4 5" id="KW-0472">Membrane</keyword>
<evidence type="ECO:0000256" key="5">
    <source>
        <dbReference type="SAM" id="Phobius"/>
    </source>
</evidence>
<evidence type="ECO:0000259" key="6">
    <source>
        <dbReference type="Pfam" id="PF01490"/>
    </source>
</evidence>
<comment type="subcellular location">
    <subcellularLocation>
        <location evidence="1">Membrane</location>
        <topology evidence="1">Multi-pass membrane protein</topology>
    </subcellularLocation>
</comment>
<evidence type="ECO:0000313" key="8">
    <source>
        <dbReference type="Proteomes" id="UP000078046"/>
    </source>
</evidence>
<evidence type="ECO:0000256" key="1">
    <source>
        <dbReference type="ARBA" id="ARBA00004141"/>
    </source>
</evidence>
<evidence type="ECO:0000256" key="3">
    <source>
        <dbReference type="ARBA" id="ARBA00022989"/>
    </source>
</evidence>
<dbReference type="EMBL" id="LWCA01000702">
    <property type="protein sequence ID" value="OAF67285.1"/>
    <property type="molecule type" value="Genomic_DNA"/>
</dbReference>
<proteinExistence type="predicted"/>
<accession>A0A177AZ55</accession>
<dbReference type="GO" id="GO:0005774">
    <property type="term" value="C:vacuolar membrane"/>
    <property type="evidence" value="ECO:0007669"/>
    <property type="project" value="TreeGrafter"/>
</dbReference>
<keyword evidence="8" id="KW-1185">Reference proteome</keyword>
<evidence type="ECO:0000256" key="2">
    <source>
        <dbReference type="ARBA" id="ARBA00022692"/>
    </source>
</evidence>
<feature type="transmembrane region" description="Helical" evidence="5">
    <location>
        <begin position="27"/>
        <end position="46"/>
    </location>
</feature>
<dbReference type="AlphaFoldDB" id="A0A177AZ55"/>
<evidence type="ECO:0000313" key="7">
    <source>
        <dbReference type="EMBL" id="OAF67285.1"/>
    </source>
</evidence>
<name>A0A177AZ55_9BILA</name>
<dbReference type="Proteomes" id="UP000078046">
    <property type="component" value="Unassembled WGS sequence"/>
</dbReference>
<comment type="caution">
    <text evidence="7">The sequence shown here is derived from an EMBL/GenBank/DDBJ whole genome shotgun (WGS) entry which is preliminary data.</text>
</comment>
<protein>
    <recommendedName>
        <fullName evidence="6">Amino acid transporter transmembrane domain-containing protein</fullName>
    </recommendedName>
</protein>
<dbReference type="Pfam" id="PF01490">
    <property type="entry name" value="Aa_trans"/>
    <property type="match status" value="1"/>
</dbReference>
<dbReference type="PANTHER" id="PTHR22950">
    <property type="entry name" value="AMINO ACID TRANSPORTER"/>
    <property type="match status" value="1"/>
</dbReference>
<gene>
    <name evidence="7" type="ORF">A3Q56_04941</name>
</gene>
<dbReference type="GO" id="GO:0015179">
    <property type="term" value="F:L-amino acid transmembrane transporter activity"/>
    <property type="evidence" value="ECO:0007669"/>
    <property type="project" value="TreeGrafter"/>
</dbReference>
<feature type="non-terminal residue" evidence="7">
    <location>
        <position position="104"/>
    </location>
</feature>
<organism evidence="7 8">
    <name type="scientific">Intoshia linei</name>
    <dbReference type="NCBI Taxonomy" id="1819745"/>
    <lineage>
        <taxon>Eukaryota</taxon>
        <taxon>Metazoa</taxon>
        <taxon>Spiralia</taxon>
        <taxon>Lophotrochozoa</taxon>
        <taxon>Mesozoa</taxon>
        <taxon>Orthonectida</taxon>
        <taxon>Rhopaluridae</taxon>
        <taxon>Intoshia</taxon>
    </lineage>
</organism>
<keyword evidence="2 5" id="KW-0812">Transmembrane</keyword>
<feature type="domain" description="Amino acid transporter transmembrane" evidence="6">
    <location>
        <begin position="55"/>
        <end position="101"/>
    </location>
</feature>
<sequence>MESNVLINTIPDEINDIPLTQSLWKCFANIFTAFMGAGVLAIPYAFKQNNLAAFSYSDVGRIAFGRIGEFLVSFCTVCCHLGFSVGYLIFIFQNLSSIFSRSVN</sequence>
<dbReference type="OrthoDB" id="1684102at2759"/>
<dbReference type="InterPro" id="IPR013057">
    <property type="entry name" value="AA_transpt_TM"/>
</dbReference>
<keyword evidence="3 5" id="KW-1133">Transmembrane helix</keyword>
<reference evidence="7 8" key="1">
    <citation type="submission" date="2016-04" db="EMBL/GenBank/DDBJ databases">
        <title>The genome of Intoshia linei affirms orthonectids as highly simplified spiralians.</title>
        <authorList>
            <person name="Mikhailov K.V."/>
            <person name="Slusarev G.S."/>
            <person name="Nikitin M.A."/>
            <person name="Logacheva M.D."/>
            <person name="Penin A."/>
            <person name="Aleoshin V."/>
            <person name="Panchin Y.V."/>
        </authorList>
    </citation>
    <scope>NUCLEOTIDE SEQUENCE [LARGE SCALE GENOMIC DNA]</scope>
    <source>
        <strain evidence="7">Intl2013</strain>
        <tissue evidence="7">Whole animal</tissue>
    </source>
</reference>
<dbReference type="PANTHER" id="PTHR22950:SF349">
    <property type="entry name" value="AMINO ACID TRANSPORTER TRANSMEMBRANE DOMAIN-CONTAINING PROTEIN"/>
    <property type="match status" value="1"/>
</dbReference>